<dbReference type="InterPro" id="IPR027417">
    <property type="entry name" value="P-loop_NTPase"/>
</dbReference>
<protein>
    <submittedName>
        <fullName evidence="1">Sulfotransferase</fullName>
        <ecNumber evidence="1">2.8.2.-</ecNumber>
    </submittedName>
</protein>
<dbReference type="Pfam" id="PF13469">
    <property type="entry name" value="Sulfotransfer_3"/>
    <property type="match status" value="1"/>
</dbReference>
<dbReference type="Proteomes" id="UP001361239">
    <property type="component" value="Unassembled WGS sequence"/>
</dbReference>
<dbReference type="EMBL" id="JBBHJZ010000002">
    <property type="protein sequence ID" value="MEJ5976801.1"/>
    <property type="molecule type" value="Genomic_DNA"/>
</dbReference>
<dbReference type="EC" id="2.8.2.-" evidence="1"/>
<organism evidence="1 2">
    <name type="scientific">Novosphingobium anseongense</name>
    <dbReference type="NCBI Taxonomy" id="3133436"/>
    <lineage>
        <taxon>Bacteria</taxon>
        <taxon>Pseudomonadati</taxon>
        <taxon>Pseudomonadota</taxon>
        <taxon>Alphaproteobacteria</taxon>
        <taxon>Sphingomonadales</taxon>
        <taxon>Sphingomonadaceae</taxon>
        <taxon>Novosphingobium</taxon>
    </lineage>
</organism>
<dbReference type="Gene3D" id="3.40.50.300">
    <property type="entry name" value="P-loop containing nucleotide triphosphate hydrolases"/>
    <property type="match status" value="1"/>
</dbReference>
<sequence>MPRSTKEDLSFDDVLLLAERESGGFGLADEGLTRRVRWLVEWVNERGPYSSDELRGMTQQIVRLFATRLKLALDRQRYPAIAQENIERPIFIIGFARSGTTLLHSLLAEDPEAQSPKSWHMYAPSPPPGTGPVVSERIAYAQRQVEAWMDFCPAQRPMHPYIDKGAHQLIEDEEVITLDFRNVYPYHFYRIPTLDVMAVPTSGQDDAFKFHREFLQHLQWNTGFNRWVCKGPSGQMHLDAILDAYPDALLVWPHRPLGEIYASNIALRAAIFDTIRGYPSDWSSQAKAHVEALKASVDRLMANDRIDDPRILHLSFRDIATDPMAAVRKVYDRRGLSVSTEFETKVENWLADPENAADRFGRYPYSYEAFGLDKAWVEDLFSDYSRRFGLV</sequence>
<name>A0ABU8RUX2_9SPHN</name>
<dbReference type="PANTHER" id="PTHR36451">
    <property type="entry name" value="PAPS-DEPENDENT SULFOTRANSFERASE STF3"/>
    <property type="match status" value="1"/>
</dbReference>
<evidence type="ECO:0000313" key="1">
    <source>
        <dbReference type="EMBL" id="MEJ5976801.1"/>
    </source>
</evidence>
<dbReference type="PANTHER" id="PTHR36451:SF1">
    <property type="entry name" value="OMEGA-HYDROXY-BETA-DIHYDROMENAQUINONE-9 SULFOTRANSFERASE STF3"/>
    <property type="match status" value="1"/>
</dbReference>
<evidence type="ECO:0000313" key="2">
    <source>
        <dbReference type="Proteomes" id="UP001361239"/>
    </source>
</evidence>
<accession>A0ABU8RUX2</accession>
<proteinExistence type="predicted"/>
<dbReference type="RefSeq" id="WP_339586763.1">
    <property type="nucleotide sequence ID" value="NZ_JBBHJZ010000002.1"/>
</dbReference>
<keyword evidence="1" id="KW-0808">Transferase</keyword>
<gene>
    <name evidence="1" type="ORF">WG901_09165</name>
</gene>
<dbReference type="SUPFAM" id="SSF52540">
    <property type="entry name" value="P-loop containing nucleoside triphosphate hydrolases"/>
    <property type="match status" value="1"/>
</dbReference>
<keyword evidence="2" id="KW-1185">Reference proteome</keyword>
<dbReference type="GO" id="GO:0016740">
    <property type="term" value="F:transferase activity"/>
    <property type="evidence" value="ECO:0007669"/>
    <property type="project" value="UniProtKB-KW"/>
</dbReference>
<dbReference type="InterPro" id="IPR052736">
    <property type="entry name" value="Stf3_sulfotransferase"/>
</dbReference>
<reference evidence="1 2" key="1">
    <citation type="submission" date="2024-03" db="EMBL/GenBank/DDBJ databases">
        <authorList>
            <person name="Jo J.-H."/>
        </authorList>
    </citation>
    <scope>NUCLEOTIDE SEQUENCE [LARGE SCALE GENOMIC DNA]</scope>
    <source>
        <strain evidence="1 2">PS1R-30</strain>
    </source>
</reference>
<comment type="caution">
    <text evidence="1">The sequence shown here is derived from an EMBL/GenBank/DDBJ whole genome shotgun (WGS) entry which is preliminary data.</text>
</comment>